<dbReference type="Pfam" id="PF12796">
    <property type="entry name" value="Ank_2"/>
    <property type="match status" value="2"/>
</dbReference>
<comment type="caution">
    <text evidence="1">The sequence shown here is derived from an EMBL/GenBank/DDBJ whole genome shotgun (WGS) entry which is preliminary data.</text>
</comment>
<accession>A0ABN8CT48</accession>
<organism evidence="1 2">
    <name type="scientific">Peronospora belbahrii</name>
    <dbReference type="NCBI Taxonomy" id="622444"/>
    <lineage>
        <taxon>Eukaryota</taxon>
        <taxon>Sar</taxon>
        <taxon>Stramenopiles</taxon>
        <taxon>Oomycota</taxon>
        <taxon>Peronosporomycetes</taxon>
        <taxon>Peronosporales</taxon>
        <taxon>Peronosporaceae</taxon>
        <taxon>Peronospora</taxon>
    </lineage>
</organism>
<dbReference type="Gene3D" id="1.25.40.20">
    <property type="entry name" value="Ankyrin repeat-containing domain"/>
    <property type="match status" value="2"/>
</dbReference>
<dbReference type="PANTHER" id="PTHR46586:SF3">
    <property type="entry name" value="ANKYRIN REPEAT-CONTAINING PROTEIN"/>
    <property type="match status" value="1"/>
</dbReference>
<keyword evidence="2" id="KW-1185">Reference proteome</keyword>
<name>A0ABN8CT48_9STRA</name>
<gene>
    <name evidence="1" type="ORF">PBS001_LOCUS2993</name>
</gene>
<dbReference type="InterPro" id="IPR052050">
    <property type="entry name" value="SecEffector_AnkRepeat"/>
</dbReference>
<dbReference type="EMBL" id="CAKLCB010000163">
    <property type="protein sequence ID" value="CAH0516317.1"/>
    <property type="molecule type" value="Genomic_DNA"/>
</dbReference>
<evidence type="ECO:0000313" key="2">
    <source>
        <dbReference type="Proteomes" id="UP001158986"/>
    </source>
</evidence>
<sequence length="606" mass="67700">MRLESILRIYFTSTRPNGSILSLVTEFQHKNQGVSWSILGALPRAAIERGDIEMLHQLTKLSRTKRFQCCPELVWNQTLSMKYAIQYGHVKMLQYVAETGTLHSEPNQEESAKIASNLLTWAVKYSNLFESRLELEIIQWVVKKYSHVAFMDVTAQDLSQASIPVLMYLKEKKVATNGFQDPRFVDFVATMGKIKTLRFLCDSKIDQDPTFRRCTSNAMDGAAANGHLDIVQYLHDHRTEGCTTAAMDRAAQNGHMDVVQFLHTRRIEGCTVAAMDGAARSGHLDIVTFLHTSRREGCTTAAMDGAAAGGFLDVVRFLHQNRNEGCTTKAMDEAARSGHLEMVKFLHAQRKEGCTTDAMDGAALVGRLSIITFLHENRKEGCTTKAIDGAAWRGHLDVVRFLVANRSDGCSFKAMDTACQNGYVEIMRVLHEQGNAPCTTVAMDSAASGGHLEIVKYLQENRVEGCTKDAMTNAAINGHADVVCFLGEHRQEGPHEFALERAAALGNADCVEALIRCSIRGCLFDARLAALQAGHSHVVAILSAWMNPDVRTCSLKLYHVRSGPRWCQRQSHFEHLFEPASLNVVKKEQHLSFAKHSGWWWRFRWL</sequence>
<dbReference type="InterPro" id="IPR002110">
    <property type="entry name" value="Ankyrin_rpt"/>
</dbReference>
<dbReference type="Proteomes" id="UP001158986">
    <property type="component" value="Unassembled WGS sequence"/>
</dbReference>
<dbReference type="InterPro" id="IPR036770">
    <property type="entry name" value="Ankyrin_rpt-contain_sf"/>
</dbReference>
<protein>
    <submittedName>
        <fullName evidence="1">Uncharacterized protein</fullName>
    </submittedName>
</protein>
<evidence type="ECO:0000313" key="1">
    <source>
        <dbReference type="EMBL" id="CAH0516317.1"/>
    </source>
</evidence>
<dbReference type="PANTHER" id="PTHR46586">
    <property type="entry name" value="ANKYRIN REPEAT-CONTAINING PROTEIN"/>
    <property type="match status" value="1"/>
</dbReference>
<proteinExistence type="predicted"/>
<dbReference type="SUPFAM" id="SSF48403">
    <property type="entry name" value="Ankyrin repeat"/>
    <property type="match status" value="1"/>
</dbReference>
<reference evidence="1 2" key="1">
    <citation type="submission" date="2021-11" db="EMBL/GenBank/DDBJ databases">
        <authorList>
            <person name="Islam A."/>
            <person name="Islam S."/>
            <person name="Flora M.S."/>
            <person name="Rahman M."/>
            <person name="Ziaur R.M."/>
            <person name="Epstein J.H."/>
            <person name="Hassan M."/>
            <person name="Klassen M."/>
            <person name="Woodard K."/>
            <person name="Webb A."/>
            <person name="Webby R.J."/>
            <person name="El Zowalaty M.E."/>
        </authorList>
    </citation>
    <scope>NUCLEOTIDE SEQUENCE [LARGE SCALE GENOMIC DNA]</scope>
    <source>
        <strain evidence="1">Pbs1</strain>
    </source>
</reference>